<protein>
    <submittedName>
        <fullName evidence="3">Uncharacterized protein</fullName>
    </submittedName>
</protein>
<keyword evidence="2" id="KW-0472">Membrane</keyword>
<gene>
    <name evidence="3" type="ORF">RFI_12034</name>
</gene>
<evidence type="ECO:0000313" key="3">
    <source>
        <dbReference type="EMBL" id="ETO25108.1"/>
    </source>
</evidence>
<comment type="caution">
    <text evidence="3">The sequence shown here is derived from an EMBL/GenBank/DDBJ whole genome shotgun (WGS) entry which is preliminary data.</text>
</comment>
<feature type="compositionally biased region" description="Basic and acidic residues" evidence="1">
    <location>
        <begin position="18"/>
        <end position="51"/>
    </location>
</feature>
<keyword evidence="2" id="KW-0812">Transmembrane</keyword>
<reference evidence="3 4" key="1">
    <citation type="journal article" date="2013" name="Curr. Biol.">
        <title>The Genome of the Foraminiferan Reticulomyxa filosa.</title>
        <authorList>
            <person name="Glockner G."/>
            <person name="Hulsmann N."/>
            <person name="Schleicher M."/>
            <person name="Noegel A.A."/>
            <person name="Eichinger L."/>
            <person name="Gallinger C."/>
            <person name="Pawlowski J."/>
            <person name="Sierra R."/>
            <person name="Euteneuer U."/>
            <person name="Pillet L."/>
            <person name="Moustafa A."/>
            <person name="Platzer M."/>
            <person name="Groth M."/>
            <person name="Szafranski K."/>
            <person name="Schliwa M."/>
        </authorList>
    </citation>
    <scope>NUCLEOTIDE SEQUENCE [LARGE SCALE GENOMIC DNA]</scope>
</reference>
<evidence type="ECO:0000256" key="1">
    <source>
        <dbReference type="SAM" id="MobiDB-lite"/>
    </source>
</evidence>
<evidence type="ECO:0000313" key="4">
    <source>
        <dbReference type="Proteomes" id="UP000023152"/>
    </source>
</evidence>
<dbReference type="EMBL" id="ASPP01008741">
    <property type="protein sequence ID" value="ETO25108.1"/>
    <property type="molecule type" value="Genomic_DNA"/>
</dbReference>
<feature type="compositionally biased region" description="Low complexity" evidence="1">
    <location>
        <begin position="58"/>
        <end position="71"/>
    </location>
</feature>
<keyword evidence="2" id="KW-1133">Transmembrane helix</keyword>
<dbReference type="Proteomes" id="UP000023152">
    <property type="component" value="Unassembled WGS sequence"/>
</dbReference>
<feature type="transmembrane region" description="Helical" evidence="2">
    <location>
        <begin position="174"/>
        <end position="196"/>
    </location>
</feature>
<proteinExistence type="predicted"/>
<sequence length="289" mass="33824">MQIRVQQPPFAFGRHAPSPKDNRSHASQSEKETTDTEDQTTKEKPEDEHHPSGHHRSNSSSESVYSNSQQHDQCAYPNSKYGHRRNTSFSYRNSDGQLVTVQVQRQLSRSKKDTMLTNNQVELVQAMTRSNDEETKLAHISFLFPPFFFFFQKKKKQGTTIRHNNNNKKNRHTLLNFVVIVMTVSFTSAVIVRFMAVKRISFDRTQHRFEVWIQTLFLFLHNVVNVICIYFNLDFTKKHYLRCCNPCDYMCEYCGITISEHFIRYRLQKTASITGGQATEPRLSTIREE</sequence>
<organism evidence="3 4">
    <name type="scientific">Reticulomyxa filosa</name>
    <dbReference type="NCBI Taxonomy" id="46433"/>
    <lineage>
        <taxon>Eukaryota</taxon>
        <taxon>Sar</taxon>
        <taxon>Rhizaria</taxon>
        <taxon>Retaria</taxon>
        <taxon>Foraminifera</taxon>
        <taxon>Monothalamids</taxon>
        <taxon>Reticulomyxidae</taxon>
        <taxon>Reticulomyxa</taxon>
    </lineage>
</organism>
<feature type="region of interest" description="Disordered" evidence="1">
    <location>
        <begin position="1"/>
        <end position="93"/>
    </location>
</feature>
<evidence type="ECO:0000256" key="2">
    <source>
        <dbReference type="SAM" id="Phobius"/>
    </source>
</evidence>
<accession>X6NGS4</accession>
<name>X6NGS4_RETFI</name>
<dbReference type="AlphaFoldDB" id="X6NGS4"/>
<feature type="transmembrane region" description="Helical" evidence="2">
    <location>
        <begin position="211"/>
        <end position="233"/>
    </location>
</feature>
<keyword evidence="4" id="KW-1185">Reference proteome</keyword>